<dbReference type="AlphaFoldDB" id="A0A2R5EQ18"/>
<keyword evidence="12" id="KW-1185">Reference proteome</keyword>
<evidence type="ECO:0000256" key="2">
    <source>
        <dbReference type="ARBA" id="ARBA00022553"/>
    </source>
</evidence>
<dbReference type="Gene3D" id="1.10.10.10">
    <property type="entry name" value="Winged helix-like DNA-binding domain superfamily/Winged helix DNA-binding domain"/>
    <property type="match status" value="1"/>
</dbReference>
<evidence type="ECO:0000256" key="6">
    <source>
        <dbReference type="ARBA" id="ARBA00023163"/>
    </source>
</evidence>
<dbReference type="GO" id="GO:0000976">
    <property type="term" value="F:transcription cis-regulatory region binding"/>
    <property type="evidence" value="ECO:0007669"/>
    <property type="project" value="TreeGrafter"/>
</dbReference>
<dbReference type="GO" id="GO:0032993">
    <property type="term" value="C:protein-DNA complex"/>
    <property type="evidence" value="ECO:0007669"/>
    <property type="project" value="TreeGrafter"/>
</dbReference>
<proteinExistence type="predicted"/>
<dbReference type="EMBL" id="BDQX01000171">
    <property type="protein sequence ID" value="GBG08782.1"/>
    <property type="molecule type" value="Genomic_DNA"/>
</dbReference>
<keyword evidence="2 7" id="KW-0597">Phosphoprotein</keyword>
<dbReference type="InterPro" id="IPR011006">
    <property type="entry name" value="CheY-like_superfamily"/>
</dbReference>
<dbReference type="Proteomes" id="UP000245202">
    <property type="component" value="Unassembled WGS sequence"/>
</dbReference>
<evidence type="ECO:0000313" key="11">
    <source>
        <dbReference type="EMBL" id="GBG08782.1"/>
    </source>
</evidence>
<comment type="caution">
    <text evidence="11">The sequence shown here is derived from an EMBL/GenBank/DDBJ whole genome shotgun (WGS) entry which is preliminary data.</text>
</comment>
<dbReference type="PANTHER" id="PTHR48111:SF1">
    <property type="entry name" value="TWO-COMPONENT RESPONSE REGULATOR ORR33"/>
    <property type="match status" value="1"/>
</dbReference>
<feature type="domain" description="Response regulatory" evidence="9">
    <location>
        <begin position="3"/>
        <end position="116"/>
    </location>
</feature>
<keyword evidence="4" id="KW-0805">Transcription regulation</keyword>
<dbReference type="Gene3D" id="6.10.250.690">
    <property type="match status" value="1"/>
</dbReference>
<dbReference type="InterPro" id="IPR001867">
    <property type="entry name" value="OmpR/PhoB-type_DNA-bd"/>
</dbReference>
<reference evidence="11 12" key="1">
    <citation type="submission" date="2017-08" db="EMBL/GenBank/DDBJ databases">
        <title>Substantial Increase in Enzyme Production by Combined Drug-Resistance Mutations in Paenibacillus agaridevorans.</title>
        <authorList>
            <person name="Tanaka Y."/>
            <person name="Funane K."/>
            <person name="Hosaka T."/>
            <person name="Shiwa Y."/>
            <person name="Fujita N."/>
            <person name="Miyazaki T."/>
            <person name="Yoshikawa H."/>
            <person name="Murakami K."/>
            <person name="Kasahara K."/>
            <person name="Inaoka T."/>
            <person name="Hiraga Y."/>
            <person name="Ochi K."/>
        </authorList>
    </citation>
    <scope>NUCLEOTIDE SEQUENCE [LARGE SCALE GENOMIC DNA]</scope>
    <source>
        <strain evidence="11 12">T-3040</strain>
    </source>
</reference>
<evidence type="ECO:0000259" key="10">
    <source>
        <dbReference type="PROSITE" id="PS51755"/>
    </source>
</evidence>
<comment type="subcellular location">
    <subcellularLocation>
        <location evidence="1">Cytoplasm</location>
    </subcellularLocation>
</comment>
<accession>A0A2R5EQ18</accession>
<dbReference type="Gene3D" id="3.40.50.2300">
    <property type="match status" value="1"/>
</dbReference>
<dbReference type="GO" id="GO:0006355">
    <property type="term" value="P:regulation of DNA-templated transcription"/>
    <property type="evidence" value="ECO:0007669"/>
    <property type="project" value="InterPro"/>
</dbReference>
<dbReference type="PROSITE" id="PS51755">
    <property type="entry name" value="OMPR_PHOB"/>
    <property type="match status" value="1"/>
</dbReference>
<name>A0A2R5EQ18_9BACL</name>
<dbReference type="SUPFAM" id="SSF46894">
    <property type="entry name" value="C-terminal effector domain of the bipartite response regulators"/>
    <property type="match status" value="1"/>
</dbReference>
<evidence type="ECO:0000256" key="3">
    <source>
        <dbReference type="ARBA" id="ARBA00023012"/>
    </source>
</evidence>
<evidence type="ECO:0000313" key="12">
    <source>
        <dbReference type="Proteomes" id="UP000245202"/>
    </source>
</evidence>
<keyword evidence="5 8" id="KW-0238">DNA-binding</keyword>
<protein>
    <submittedName>
        <fullName evidence="11">DNA-binding response regulator</fullName>
    </submittedName>
</protein>
<keyword evidence="6" id="KW-0804">Transcription</keyword>
<evidence type="ECO:0000256" key="5">
    <source>
        <dbReference type="ARBA" id="ARBA00023125"/>
    </source>
</evidence>
<evidence type="ECO:0000256" key="7">
    <source>
        <dbReference type="PROSITE-ProRule" id="PRU00169"/>
    </source>
</evidence>
<dbReference type="RefSeq" id="WP_108993641.1">
    <property type="nucleotide sequence ID" value="NZ_BDQX01000171.1"/>
</dbReference>
<feature type="DNA-binding region" description="OmpR/PhoB-type" evidence="8">
    <location>
        <begin position="126"/>
        <end position="227"/>
    </location>
</feature>
<dbReference type="InterPro" id="IPR016032">
    <property type="entry name" value="Sig_transdc_resp-reg_C-effctor"/>
</dbReference>
<dbReference type="PROSITE" id="PS50110">
    <property type="entry name" value="RESPONSE_REGULATORY"/>
    <property type="match status" value="1"/>
</dbReference>
<dbReference type="InterPro" id="IPR001789">
    <property type="entry name" value="Sig_transdc_resp-reg_receiver"/>
</dbReference>
<feature type="modified residue" description="4-aspartylphosphate" evidence="7">
    <location>
        <position position="52"/>
    </location>
</feature>
<sequence length="230" mass="26479">MKTILIVDDEDNIREVIRSYLQKEGYRTIDVETGGEALQCVRSLPVDFVILDLMLPDMEGEQVCQAIRQIDSVPILMLTAKVSQNNRIRGLSVGADDYVLKPFDPREIVARVRTILRRSDDDVLLADRLTFNHGELMIDSMKQQVFRSGEPVNLTPNEYKILLLLAKYPQRCFQRDELIERVLGHDFEGDVRTIDQHVKNLRHKIESDPKKPVYLVTVYGFGYRFAGETV</sequence>
<organism evidence="11 12">
    <name type="scientific">Paenibacillus agaridevorans</name>
    <dbReference type="NCBI Taxonomy" id="171404"/>
    <lineage>
        <taxon>Bacteria</taxon>
        <taxon>Bacillati</taxon>
        <taxon>Bacillota</taxon>
        <taxon>Bacilli</taxon>
        <taxon>Bacillales</taxon>
        <taxon>Paenibacillaceae</taxon>
        <taxon>Paenibacillus</taxon>
    </lineage>
</organism>
<dbReference type="Pfam" id="PF00072">
    <property type="entry name" value="Response_reg"/>
    <property type="match status" value="1"/>
</dbReference>
<dbReference type="PANTHER" id="PTHR48111">
    <property type="entry name" value="REGULATOR OF RPOS"/>
    <property type="match status" value="1"/>
</dbReference>
<dbReference type="InterPro" id="IPR036388">
    <property type="entry name" value="WH-like_DNA-bd_sf"/>
</dbReference>
<dbReference type="Pfam" id="PF00486">
    <property type="entry name" value="Trans_reg_C"/>
    <property type="match status" value="1"/>
</dbReference>
<evidence type="ECO:0000259" key="9">
    <source>
        <dbReference type="PROSITE" id="PS50110"/>
    </source>
</evidence>
<feature type="domain" description="OmpR/PhoB-type" evidence="10">
    <location>
        <begin position="126"/>
        <end position="227"/>
    </location>
</feature>
<dbReference type="FunFam" id="3.40.50.2300:FF:000001">
    <property type="entry name" value="DNA-binding response regulator PhoB"/>
    <property type="match status" value="1"/>
</dbReference>
<evidence type="ECO:0000256" key="8">
    <source>
        <dbReference type="PROSITE-ProRule" id="PRU01091"/>
    </source>
</evidence>
<gene>
    <name evidence="11" type="ORF">PAT3040_03379</name>
</gene>
<dbReference type="CDD" id="cd00383">
    <property type="entry name" value="trans_reg_C"/>
    <property type="match status" value="1"/>
</dbReference>
<dbReference type="SMART" id="SM00862">
    <property type="entry name" value="Trans_reg_C"/>
    <property type="match status" value="1"/>
</dbReference>
<evidence type="ECO:0000256" key="4">
    <source>
        <dbReference type="ARBA" id="ARBA00023015"/>
    </source>
</evidence>
<keyword evidence="3" id="KW-0902">Two-component regulatory system</keyword>
<dbReference type="GO" id="GO:0005829">
    <property type="term" value="C:cytosol"/>
    <property type="evidence" value="ECO:0007669"/>
    <property type="project" value="TreeGrafter"/>
</dbReference>
<evidence type="ECO:0000256" key="1">
    <source>
        <dbReference type="ARBA" id="ARBA00004496"/>
    </source>
</evidence>
<dbReference type="SUPFAM" id="SSF52172">
    <property type="entry name" value="CheY-like"/>
    <property type="match status" value="1"/>
</dbReference>
<dbReference type="InterPro" id="IPR039420">
    <property type="entry name" value="WalR-like"/>
</dbReference>
<dbReference type="SMART" id="SM00448">
    <property type="entry name" value="REC"/>
    <property type="match status" value="1"/>
</dbReference>
<dbReference type="GO" id="GO:0000156">
    <property type="term" value="F:phosphorelay response regulator activity"/>
    <property type="evidence" value="ECO:0007669"/>
    <property type="project" value="TreeGrafter"/>
</dbReference>
<dbReference type="FunFam" id="1.10.10.10:FF:000018">
    <property type="entry name" value="DNA-binding response regulator ResD"/>
    <property type="match status" value="1"/>
</dbReference>